<protein>
    <recommendedName>
        <fullName evidence="3">IPExxxVDY family protein</fullName>
    </recommendedName>
</protein>
<gene>
    <name evidence="1" type="ORF">ACFS6I_01610</name>
</gene>
<organism evidence="1 2">
    <name type="scientific">Sphingobacterium anhuiense</name>
    <dbReference type="NCBI Taxonomy" id="493780"/>
    <lineage>
        <taxon>Bacteria</taxon>
        <taxon>Pseudomonadati</taxon>
        <taxon>Bacteroidota</taxon>
        <taxon>Sphingobacteriia</taxon>
        <taxon>Sphingobacteriales</taxon>
        <taxon>Sphingobacteriaceae</taxon>
        <taxon>Sphingobacterium</taxon>
    </lineage>
</organism>
<sequence length="111" mass="13282">MNSYKIFCLDNSESAQYEAYSKGYRSDIYVLLNGEYYHLYFYDIIRLGQDFDCEFKDYGYFSVEPNLILVKEVKLDFIEKTVQMLISDSYFDRIRPVQIPSLHVEQLQDLI</sequence>
<keyword evidence="2" id="KW-1185">Reference proteome</keyword>
<evidence type="ECO:0008006" key="3">
    <source>
        <dbReference type="Google" id="ProtNLM"/>
    </source>
</evidence>
<name>A0ABW5YQA9_9SPHI</name>
<dbReference type="EMBL" id="JBHUPE010000001">
    <property type="protein sequence ID" value="MFD2902604.1"/>
    <property type="molecule type" value="Genomic_DNA"/>
</dbReference>
<reference evidence="2" key="1">
    <citation type="journal article" date="2019" name="Int. J. Syst. Evol. Microbiol.">
        <title>The Global Catalogue of Microorganisms (GCM) 10K type strain sequencing project: providing services to taxonomists for standard genome sequencing and annotation.</title>
        <authorList>
            <consortium name="The Broad Institute Genomics Platform"/>
            <consortium name="The Broad Institute Genome Sequencing Center for Infectious Disease"/>
            <person name="Wu L."/>
            <person name="Ma J."/>
        </authorList>
    </citation>
    <scope>NUCLEOTIDE SEQUENCE [LARGE SCALE GENOMIC DNA]</scope>
    <source>
        <strain evidence="2">KCTC 22209</strain>
    </source>
</reference>
<dbReference type="RefSeq" id="WP_380917705.1">
    <property type="nucleotide sequence ID" value="NZ_JBHUPE010000001.1"/>
</dbReference>
<accession>A0ABW5YQA9</accession>
<proteinExistence type="predicted"/>
<evidence type="ECO:0000313" key="1">
    <source>
        <dbReference type="EMBL" id="MFD2902604.1"/>
    </source>
</evidence>
<dbReference type="Proteomes" id="UP001597509">
    <property type="component" value="Unassembled WGS sequence"/>
</dbReference>
<evidence type="ECO:0000313" key="2">
    <source>
        <dbReference type="Proteomes" id="UP001597509"/>
    </source>
</evidence>
<comment type="caution">
    <text evidence="1">The sequence shown here is derived from an EMBL/GenBank/DDBJ whole genome shotgun (WGS) entry which is preliminary data.</text>
</comment>